<feature type="domain" description="Dienelactone hydrolase" evidence="2">
    <location>
        <begin position="32"/>
        <end position="232"/>
    </location>
</feature>
<feature type="compositionally biased region" description="Gly residues" evidence="1">
    <location>
        <begin position="1019"/>
        <end position="1036"/>
    </location>
</feature>
<dbReference type="PANTHER" id="PTHR14905">
    <property type="entry name" value="NG37"/>
    <property type="match status" value="1"/>
</dbReference>
<proteinExistence type="predicted"/>
<sequence>MSSACCSIPPVIDQTNYKPKGTYEKVGHFEKAYVTGPSDAHTVLLGIYDIFGYFNQTLQGADILADKGYRVVLPDFFRGKPFPLEKFPPSNDKDKKELGDFFATIASPSARIPELLNLSNELRQKHSKLGLVGYCWGAAIALNASTQDIKLFDAVAVLHPAMLDAGVVEKVKTPIGFFPSKDEDGAEVDKVIKILSSNEFKEKNAYHHFKSEKSIHGFAAARSNLQDEEAKEIYKEAYEPFGAGNIPSYANVEGKAFRHGKLFYLAKAGGGLLAAVTRSKFSSLDIKRVYFGNWLRDYSQAFDTAALSKVDKQTILNVVMVLSFLAFGYATDEFEVTEERIGVYLPTEHIDNPKGYAEGEDARRYDRRLRPPVDPHELDIDPHTGMKNYIANERVCETSTALVRRRIRECIEYGRRYKSSKNSSDEHEALRLLGCAMHTLEDFPAHSNFAEVYLYKLGHRNVFPHVGDNVRIRAPNGEHVPPIVTGSFGGMDFMASVLGEAGDHLSSASVNDLNDEVKRATAKSREGPGGGGNSAIDNLRDLIFQLDGYTSKLPKSRSLGGGNGSGSLNRDFEDLSHLRSSSRAPEQMSPQELHATLWKILSFRDRISKTIEATIDKIPGLNALVEKISNSVAVFIYSTLEPFMAPLVMQAKETIGKGSKEILTRQDQLEVYNDPNCSDPTHSGLSKDHFDHLLNNPCGNLARIILVHSTKLIVEAWGNNDNPDRIIDDILQCIHHPYFADEGRSKIQAEMGEFMRKWVKAQGPKIDQIEHGLSKESCRKQSNKVHSHVHTVNDPTLEGQQGVNALTSGGLWGLDNTNARQDDTGKSSIMDSMANLGLGGNKKSDIDSRPPPSPMHSRPPQSQASHSPYQSHAPSHAPPSHSPYQSHQSHASSHSPYQNHTPSHAPPSHSPYQSHSGGPGFPMADVAGGYGRQVSKPPTPPGRHTPYRPYPETASIPSPGFGGPGPGPGGYAPPMPYGMPSAQMPGTGYGSGPGPGMYSPPPPMQSPYGGYPQQPPYGGHHGYPGNHGGYPGGGWH</sequence>
<dbReference type="PANTHER" id="PTHR14905:SF7">
    <property type="entry name" value="VON WILLEBRAND FACTOR A DOMAIN-CONTAINING PROTEIN 7"/>
    <property type="match status" value="1"/>
</dbReference>
<gene>
    <name evidence="3" type="ORF">E3Q10_02448</name>
</gene>
<comment type="caution">
    <text evidence="3">The sequence shown here is derived from an EMBL/GenBank/DDBJ whole genome shotgun (WGS) entry which is preliminary data.</text>
</comment>
<feature type="region of interest" description="Disordered" evidence="1">
    <location>
        <begin position="809"/>
        <end position="1036"/>
    </location>
</feature>
<dbReference type="InterPro" id="IPR010816">
    <property type="entry name" value="Het-C"/>
</dbReference>
<dbReference type="EMBL" id="SPRO01000024">
    <property type="protein sequence ID" value="TIC29808.1"/>
    <property type="molecule type" value="Genomic_DNA"/>
</dbReference>
<dbReference type="InterPro" id="IPR002925">
    <property type="entry name" value="Dienelactn_hydro"/>
</dbReference>
<evidence type="ECO:0000256" key="1">
    <source>
        <dbReference type="SAM" id="MobiDB-lite"/>
    </source>
</evidence>
<evidence type="ECO:0000313" key="3">
    <source>
        <dbReference type="EMBL" id="TIC29808.1"/>
    </source>
</evidence>
<dbReference type="Pfam" id="PF07217">
    <property type="entry name" value="Het-C"/>
    <property type="match status" value="1"/>
</dbReference>
<dbReference type="Pfam" id="PF01738">
    <property type="entry name" value="DLH"/>
    <property type="match status" value="1"/>
</dbReference>
<dbReference type="InterPro" id="IPR029058">
    <property type="entry name" value="AB_hydrolase_fold"/>
</dbReference>
<feature type="compositionally biased region" description="Low complexity" evidence="1">
    <location>
        <begin position="882"/>
        <end position="903"/>
    </location>
</feature>
<feature type="compositionally biased region" description="Low complexity" evidence="1">
    <location>
        <begin position="1006"/>
        <end position="1018"/>
    </location>
</feature>
<reference evidence="3 4" key="1">
    <citation type="submission" date="2019-03" db="EMBL/GenBank/DDBJ databases">
        <title>Sequencing 25 genomes of Wallemia mellicola.</title>
        <authorList>
            <person name="Gostincar C."/>
        </authorList>
    </citation>
    <scope>NUCLEOTIDE SEQUENCE [LARGE SCALE GENOMIC DNA]</scope>
    <source>
        <strain evidence="3 4">EXF-8738</strain>
    </source>
</reference>
<dbReference type="SUPFAM" id="SSF53474">
    <property type="entry name" value="alpha/beta-Hydrolases"/>
    <property type="match status" value="1"/>
</dbReference>
<protein>
    <submittedName>
        <fullName evidence="3">Het-C-domain-containing protein</fullName>
    </submittedName>
</protein>
<organism evidence="3 4">
    <name type="scientific">Wallemia mellicola</name>
    <dbReference type="NCBI Taxonomy" id="1708541"/>
    <lineage>
        <taxon>Eukaryota</taxon>
        <taxon>Fungi</taxon>
        <taxon>Dikarya</taxon>
        <taxon>Basidiomycota</taxon>
        <taxon>Wallemiomycotina</taxon>
        <taxon>Wallemiomycetes</taxon>
        <taxon>Wallemiales</taxon>
        <taxon>Wallemiaceae</taxon>
        <taxon>Wallemia</taxon>
    </lineage>
</organism>
<dbReference type="InterPro" id="IPR052577">
    <property type="entry name" value="VWA7"/>
</dbReference>
<evidence type="ECO:0000313" key="4">
    <source>
        <dbReference type="Proteomes" id="UP000305647"/>
    </source>
</evidence>
<feature type="compositionally biased region" description="Low complexity" evidence="1">
    <location>
        <begin position="855"/>
        <end position="875"/>
    </location>
</feature>
<evidence type="ECO:0000259" key="2">
    <source>
        <dbReference type="Pfam" id="PF01738"/>
    </source>
</evidence>
<accession>A0A4T0QZR6</accession>
<name>A0A4T0QZR6_9BASI</name>
<dbReference type="Proteomes" id="UP000305647">
    <property type="component" value="Unassembled WGS sequence"/>
</dbReference>
<feature type="compositionally biased region" description="Pro residues" evidence="1">
    <location>
        <begin position="965"/>
        <end position="977"/>
    </location>
</feature>
<dbReference type="Gene3D" id="3.40.50.1820">
    <property type="entry name" value="alpha/beta hydrolase"/>
    <property type="match status" value="1"/>
</dbReference>
<dbReference type="GO" id="GO:0016787">
    <property type="term" value="F:hydrolase activity"/>
    <property type="evidence" value="ECO:0007669"/>
    <property type="project" value="InterPro"/>
</dbReference>
<dbReference type="AlphaFoldDB" id="A0A4T0QZR6"/>